<dbReference type="PANTHER" id="PTHR30055:SF226">
    <property type="entry name" value="HTH-TYPE TRANSCRIPTIONAL REGULATOR PKSA"/>
    <property type="match status" value="1"/>
</dbReference>
<comment type="caution">
    <text evidence="5">The sequence shown here is derived from an EMBL/GenBank/DDBJ whole genome shotgun (WGS) entry which is preliminary data.</text>
</comment>
<sequence>MNTDAARPRAYGGRRASDRKAERRERLMQAGLELFGTAGYPSSSIEKLCARAGVSTRNFYEEFTGREALLIALYGRILEEAAVAIGVALTDTAQESMRPRVERAIRAYVRTMAEDPRWARLAYVEVIGVSQAVEQFRMGWRNNYVDLLVGEAERAAARGEAPPRDYRLSSLGLIGAINEMVHQWTIADGGIDQEELVAEIVRVAMAVLSN</sequence>
<keyword evidence="1 2" id="KW-0238">DNA-binding</keyword>
<feature type="DNA-binding region" description="H-T-H motif" evidence="2">
    <location>
        <begin position="44"/>
        <end position="63"/>
    </location>
</feature>
<reference evidence="6" key="1">
    <citation type="journal article" date="2019" name="Int. J. Syst. Evol. Microbiol.">
        <title>The Global Catalogue of Microorganisms (GCM) 10K type strain sequencing project: providing services to taxonomists for standard genome sequencing and annotation.</title>
        <authorList>
            <consortium name="The Broad Institute Genomics Platform"/>
            <consortium name="The Broad Institute Genome Sequencing Center for Infectious Disease"/>
            <person name="Wu L."/>
            <person name="Ma J."/>
        </authorList>
    </citation>
    <scope>NUCLEOTIDE SEQUENCE [LARGE SCALE GENOMIC DNA]</scope>
    <source>
        <strain evidence="6">JCM 14718</strain>
    </source>
</reference>
<evidence type="ECO:0000256" key="1">
    <source>
        <dbReference type="ARBA" id="ARBA00023125"/>
    </source>
</evidence>
<dbReference type="InterPro" id="IPR041490">
    <property type="entry name" value="KstR2_TetR_C"/>
</dbReference>
<dbReference type="InterPro" id="IPR009057">
    <property type="entry name" value="Homeodomain-like_sf"/>
</dbReference>
<accession>A0ABP4VFG1</accession>
<evidence type="ECO:0000259" key="4">
    <source>
        <dbReference type="PROSITE" id="PS50977"/>
    </source>
</evidence>
<evidence type="ECO:0000256" key="3">
    <source>
        <dbReference type="SAM" id="MobiDB-lite"/>
    </source>
</evidence>
<dbReference type="InterPro" id="IPR050109">
    <property type="entry name" value="HTH-type_TetR-like_transc_reg"/>
</dbReference>
<dbReference type="InterPro" id="IPR036271">
    <property type="entry name" value="Tet_transcr_reg_TetR-rel_C_sf"/>
</dbReference>
<dbReference type="PROSITE" id="PS50977">
    <property type="entry name" value="HTH_TETR_2"/>
    <property type="match status" value="1"/>
</dbReference>
<evidence type="ECO:0000313" key="5">
    <source>
        <dbReference type="EMBL" id="GAA1721561.1"/>
    </source>
</evidence>
<name>A0ABP4VFG1_9ACTN</name>
<protein>
    <submittedName>
        <fullName evidence="5">TetR/AcrR family transcriptional regulator</fullName>
    </submittedName>
</protein>
<dbReference type="Proteomes" id="UP001500618">
    <property type="component" value="Unassembled WGS sequence"/>
</dbReference>
<feature type="region of interest" description="Disordered" evidence="3">
    <location>
        <begin position="1"/>
        <end position="22"/>
    </location>
</feature>
<dbReference type="InterPro" id="IPR001647">
    <property type="entry name" value="HTH_TetR"/>
</dbReference>
<dbReference type="PRINTS" id="PR00455">
    <property type="entry name" value="HTHTETR"/>
</dbReference>
<gene>
    <name evidence="5" type="ORF">GCM10009765_82170</name>
</gene>
<dbReference type="SUPFAM" id="SSF48498">
    <property type="entry name" value="Tetracyclin repressor-like, C-terminal domain"/>
    <property type="match status" value="1"/>
</dbReference>
<feature type="domain" description="HTH tetR-type" evidence="4">
    <location>
        <begin position="21"/>
        <end position="81"/>
    </location>
</feature>
<organism evidence="5 6">
    <name type="scientific">Fodinicola feengrottensis</name>
    <dbReference type="NCBI Taxonomy" id="435914"/>
    <lineage>
        <taxon>Bacteria</taxon>
        <taxon>Bacillati</taxon>
        <taxon>Actinomycetota</taxon>
        <taxon>Actinomycetes</taxon>
        <taxon>Mycobacteriales</taxon>
        <taxon>Fodinicola</taxon>
    </lineage>
</organism>
<dbReference type="PANTHER" id="PTHR30055">
    <property type="entry name" value="HTH-TYPE TRANSCRIPTIONAL REGULATOR RUTR"/>
    <property type="match status" value="1"/>
</dbReference>
<keyword evidence="6" id="KW-1185">Reference proteome</keyword>
<proteinExistence type="predicted"/>
<evidence type="ECO:0000256" key="2">
    <source>
        <dbReference type="PROSITE-ProRule" id="PRU00335"/>
    </source>
</evidence>
<dbReference type="EMBL" id="BAAANY010000047">
    <property type="protein sequence ID" value="GAA1721561.1"/>
    <property type="molecule type" value="Genomic_DNA"/>
</dbReference>
<evidence type="ECO:0000313" key="6">
    <source>
        <dbReference type="Proteomes" id="UP001500618"/>
    </source>
</evidence>
<dbReference type="SUPFAM" id="SSF46689">
    <property type="entry name" value="Homeodomain-like"/>
    <property type="match status" value="1"/>
</dbReference>
<dbReference type="Pfam" id="PF00440">
    <property type="entry name" value="TetR_N"/>
    <property type="match status" value="1"/>
</dbReference>
<dbReference type="Pfam" id="PF17932">
    <property type="entry name" value="TetR_C_24"/>
    <property type="match status" value="1"/>
</dbReference>
<dbReference type="Gene3D" id="1.10.10.60">
    <property type="entry name" value="Homeodomain-like"/>
    <property type="match status" value="1"/>
</dbReference>
<dbReference type="Gene3D" id="1.10.357.10">
    <property type="entry name" value="Tetracycline Repressor, domain 2"/>
    <property type="match status" value="1"/>
</dbReference>